<gene>
    <name evidence="1" type="ORF">SAMN04488494_0713</name>
</gene>
<dbReference type="AlphaFoldDB" id="A0A1M7DEG6"/>
<accession>A0A1M7DEG6</accession>
<protein>
    <submittedName>
        <fullName evidence="1">Uncharacterized protein</fullName>
    </submittedName>
</protein>
<reference evidence="1 2" key="1">
    <citation type="submission" date="2016-11" db="EMBL/GenBank/DDBJ databases">
        <authorList>
            <person name="Jaros S."/>
            <person name="Januszkiewicz K."/>
            <person name="Wedrychowicz H."/>
        </authorList>
    </citation>
    <scope>NUCLEOTIDE SEQUENCE [LARGE SCALE GENOMIC DNA]</scope>
    <source>
        <strain evidence="1 2">BPI-34</strain>
    </source>
</reference>
<proteinExistence type="predicted"/>
<dbReference type="Proteomes" id="UP000184280">
    <property type="component" value="Unassembled WGS sequence"/>
</dbReference>
<name>A0A1M7DEG6_XYLRU</name>
<sequence length="167" mass="18921">MKKKYLLLGYAVIALCIFIILLAITVTSIAGAQGARNHMANPENRKGIYDTAAKVSRDTGLKFPEFRIKEHKPGEYLEGGQFRDTLIVFFYKGIPDSVYRSFEERAETIEKAREIGKDSCKSVEIDSINYHYQDFYVGGFSCYVGVQLAKNSPYGRIIFGNWKPAKK</sequence>
<dbReference type="EMBL" id="FRCJ01000001">
    <property type="protein sequence ID" value="SHL77767.1"/>
    <property type="molecule type" value="Genomic_DNA"/>
</dbReference>
<evidence type="ECO:0000313" key="1">
    <source>
        <dbReference type="EMBL" id="SHL77767.1"/>
    </source>
</evidence>
<evidence type="ECO:0000313" key="2">
    <source>
        <dbReference type="Proteomes" id="UP000184280"/>
    </source>
</evidence>
<organism evidence="1 2">
    <name type="scientific">Xylanibacter ruminicola</name>
    <name type="common">Prevotella ruminicola</name>
    <dbReference type="NCBI Taxonomy" id="839"/>
    <lineage>
        <taxon>Bacteria</taxon>
        <taxon>Pseudomonadati</taxon>
        <taxon>Bacteroidota</taxon>
        <taxon>Bacteroidia</taxon>
        <taxon>Bacteroidales</taxon>
        <taxon>Prevotellaceae</taxon>
        <taxon>Xylanibacter</taxon>
    </lineage>
</organism>